<sequence>MRKIKSYTNLPFRTTLYTCEIEVASYGELPNCALALFNYKDLPEGKREKFFNLLRLLFPYLPRRLLLALLNSESTCVNINYVRRSSRKYTLQIALERVAKPVKALWDYQVLELVEKAEN</sequence>
<dbReference type="AlphaFoldDB" id="A0A388TFZ2"/>
<dbReference type="EMBL" id="BGZO01000012">
    <property type="protein sequence ID" value="GBR75989.1"/>
    <property type="molecule type" value="Genomic_DNA"/>
</dbReference>
<comment type="caution">
    <text evidence="1">The sequence shown here is derived from an EMBL/GenBank/DDBJ whole genome shotgun (WGS) entry which is preliminary data.</text>
</comment>
<protein>
    <submittedName>
        <fullName evidence="1">Uncharacterized protein</fullName>
    </submittedName>
</protein>
<name>A0A388TFZ2_9BACT</name>
<gene>
    <name evidence="1" type="ORF">NO2_0608</name>
</gene>
<dbReference type="Proteomes" id="UP000275925">
    <property type="component" value="Unassembled WGS sequence"/>
</dbReference>
<reference evidence="1 2" key="1">
    <citation type="journal article" date="2019" name="ISME J.">
        <title>Genome analyses of uncultured TG2/ZB3 bacteria in 'Margulisbacteria' specifically attached to ectosymbiotic spirochetes of protists in the termite gut.</title>
        <authorList>
            <person name="Utami Y.D."/>
            <person name="Kuwahara H."/>
            <person name="Igai K."/>
            <person name="Murakami T."/>
            <person name="Sugaya K."/>
            <person name="Morikawa T."/>
            <person name="Nagura Y."/>
            <person name="Yuki M."/>
            <person name="Deevong P."/>
            <person name="Inoue T."/>
            <person name="Kihara K."/>
            <person name="Lo N."/>
            <person name="Yamada A."/>
            <person name="Ohkuma M."/>
            <person name="Hongoh Y."/>
        </authorList>
    </citation>
    <scope>NUCLEOTIDE SEQUENCE [LARGE SCALE GENOMIC DNA]</scope>
    <source>
        <strain evidence="1">NkOx7-02</strain>
    </source>
</reference>
<organism evidence="1 2">
    <name type="scientific">Candidatus Termititenax persephonae</name>
    <dbReference type="NCBI Taxonomy" id="2218525"/>
    <lineage>
        <taxon>Bacteria</taxon>
        <taxon>Bacillati</taxon>
        <taxon>Candidatus Margulisiibacteriota</taxon>
        <taxon>Candidatus Termititenacia</taxon>
        <taxon>Candidatus Termititenacales</taxon>
        <taxon>Candidatus Termititenacaceae</taxon>
        <taxon>Candidatus Termititenax</taxon>
    </lineage>
</organism>
<proteinExistence type="predicted"/>
<evidence type="ECO:0000313" key="1">
    <source>
        <dbReference type="EMBL" id="GBR75989.1"/>
    </source>
</evidence>
<keyword evidence="2" id="KW-1185">Reference proteome</keyword>
<evidence type="ECO:0000313" key="2">
    <source>
        <dbReference type="Proteomes" id="UP000275925"/>
    </source>
</evidence>
<accession>A0A388TFZ2</accession>